<dbReference type="AlphaFoldDB" id="A0A974XX39"/>
<keyword evidence="1" id="KW-0472">Membrane</keyword>
<feature type="transmembrane region" description="Helical" evidence="1">
    <location>
        <begin position="77"/>
        <end position="99"/>
    </location>
</feature>
<gene>
    <name evidence="2" type="ORF">I8J32_011660</name>
</gene>
<reference evidence="2 3" key="1">
    <citation type="submission" date="2021-03" db="EMBL/GenBank/DDBJ databases">
        <title>Lysobacter sp. nov. isolated from soil of gangwondo yeongwol, south Korea.</title>
        <authorList>
            <person name="Kim K.R."/>
            <person name="Kim K.H."/>
            <person name="Jeon C.O."/>
        </authorList>
    </citation>
    <scope>NUCLEOTIDE SEQUENCE [LARGE SCALE GENOMIC DNA]</scope>
    <source>
        <strain evidence="2 3">R19</strain>
    </source>
</reference>
<evidence type="ECO:0000313" key="2">
    <source>
        <dbReference type="EMBL" id="QSX77414.1"/>
    </source>
</evidence>
<feature type="transmembrane region" description="Helical" evidence="1">
    <location>
        <begin position="45"/>
        <end position="65"/>
    </location>
</feature>
<sequence length="113" mass="12126">MPEVDPLDLVVFFPILCVVSLTCGYLGMLLICMPALALLRHFGRLNALSLCLTATLVGGCLWALNAAVDADAESSRILGSFVIGSGCSLAVVLLFCIMAEIRFRRPARPDQAR</sequence>
<dbReference type="EMBL" id="CP071518">
    <property type="protein sequence ID" value="QSX77414.1"/>
    <property type="molecule type" value="Genomic_DNA"/>
</dbReference>
<accession>A0A974XX39</accession>
<proteinExistence type="predicted"/>
<keyword evidence="1" id="KW-1133">Transmembrane helix</keyword>
<evidence type="ECO:0000313" key="3">
    <source>
        <dbReference type="Proteomes" id="UP000639274"/>
    </source>
</evidence>
<dbReference type="KEGG" id="lsf:I8J32_011660"/>
<evidence type="ECO:0000256" key="1">
    <source>
        <dbReference type="SAM" id="Phobius"/>
    </source>
</evidence>
<name>A0A974XX39_9GAMM</name>
<keyword evidence="1" id="KW-0812">Transmembrane</keyword>
<protein>
    <submittedName>
        <fullName evidence="2">Uncharacterized protein</fullName>
    </submittedName>
</protein>
<feature type="transmembrane region" description="Helical" evidence="1">
    <location>
        <begin position="12"/>
        <end position="38"/>
    </location>
</feature>
<dbReference type="RefSeq" id="WP_200612282.1">
    <property type="nucleotide sequence ID" value="NZ_CP071518.1"/>
</dbReference>
<dbReference type="Proteomes" id="UP000639274">
    <property type="component" value="Chromosome"/>
</dbReference>
<organism evidence="2 3">
    <name type="scientific">Agrilutibacter solisilvae</name>
    <dbReference type="NCBI Taxonomy" id="2763317"/>
    <lineage>
        <taxon>Bacteria</taxon>
        <taxon>Pseudomonadati</taxon>
        <taxon>Pseudomonadota</taxon>
        <taxon>Gammaproteobacteria</taxon>
        <taxon>Lysobacterales</taxon>
        <taxon>Lysobacteraceae</taxon>
        <taxon>Agrilutibacter</taxon>
    </lineage>
</organism>
<keyword evidence="3" id="KW-1185">Reference proteome</keyword>